<accession>A0A0F9H8I9</accession>
<reference evidence="2" key="1">
    <citation type="journal article" date="2015" name="Nature">
        <title>Complex archaea that bridge the gap between prokaryotes and eukaryotes.</title>
        <authorList>
            <person name="Spang A."/>
            <person name="Saw J.H."/>
            <person name="Jorgensen S.L."/>
            <person name="Zaremba-Niedzwiedzka K."/>
            <person name="Martijn J."/>
            <person name="Lind A.E."/>
            <person name="van Eijk R."/>
            <person name="Schleper C."/>
            <person name="Guy L."/>
            <person name="Ettema T.J."/>
        </authorList>
    </citation>
    <scope>NUCLEOTIDE SEQUENCE</scope>
</reference>
<evidence type="ECO:0000256" key="1">
    <source>
        <dbReference type="SAM" id="Phobius"/>
    </source>
</evidence>
<proteinExistence type="predicted"/>
<feature type="transmembrane region" description="Helical" evidence="1">
    <location>
        <begin position="6"/>
        <end position="30"/>
    </location>
</feature>
<keyword evidence="1" id="KW-0812">Transmembrane</keyword>
<keyword evidence="1" id="KW-0472">Membrane</keyword>
<evidence type="ECO:0000313" key="2">
    <source>
        <dbReference type="EMBL" id="KKL77980.1"/>
    </source>
</evidence>
<dbReference type="AlphaFoldDB" id="A0A0F9H8I9"/>
<name>A0A0F9H8I9_9ZZZZ</name>
<protein>
    <submittedName>
        <fullName evidence="2">Uncharacterized protein</fullName>
    </submittedName>
</protein>
<sequence length="75" mass="7927">MLIVQIMITFTVGVVATLIVIATVTGLISFGSNENIEVRIRTIGIGAIGLLMSYLIGLIIVSALGGYYGLSELLR</sequence>
<comment type="caution">
    <text evidence="2">The sequence shown here is derived from an EMBL/GenBank/DDBJ whole genome shotgun (WGS) entry which is preliminary data.</text>
</comment>
<feature type="transmembrane region" description="Helical" evidence="1">
    <location>
        <begin position="42"/>
        <end position="70"/>
    </location>
</feature>
<dbReference type="EMBL" id="LAZR01023594">
    <property type="protein sequence ID" value="KKL77980.1"/>
    <property type="molecule type" value="Genomic_DNA"/>
</dbReference>
<organism evidence="2">
    <name type="scientific">marine sediment metagenome</name>
    <dbReference type="NCBI Taxonomy" id="412755"/>
    <lineage>
        <taxon>unclassified sequences</taxon>
        <taxon>metagenomes</taxon>
        <taxon>ecological metagenomes</taxon>
    </lineage>
</organism>
<keyword evidence="1" id="KW-1133">Transmembrane helix</keyword>
<gene>
    <name evidence="2" type="ORF">LCGC14_2029430</name>
</gene>